<sequence length="1179" mass="131963">MTAYYQTNQNEQENNGNKGERNQGNGSSPIKIIATAFGSLKSDLEKTVVWKTPDIQNKVLRMESLVANVEHKFKATWDAAVQAQFKNERDKVFAIASGIRQAKDWDAKLKTAAIEVRKHLQADRVLIYRFNGDSFGVVVAEAIDRELTPSLGQSLASSSFGGERASDYLNRQVVAIDDISASEITLSQMQLRENLQVKASLSVPLLMDEKVWGLLVVQQCNSSRHWLETEINLVYQIGTELAHLLQPYEFRLQLQRQVEQEQTLNKIIARIRQSQELDSLFKATSREVRQLLNADRVAVFRFFPEQGFDEGEFISEDVLPSYTSTVGLKVRDHLFGQNFAPQYRQGRIQAVADIHNSGMSECHVELLAQFQIRANLIVPLIDKDELWGLLCVHQCNGPREWQTHEIDFAKRIAAQFGVALGQANYLQQLKDKSEQLAVVAEREKNFIQIIGKVGQSIADKIQHSQDIDTTFKTTTQQIRRLLNADRVVVYRFNANWGGTFVAESVATGWTSLLNNHSDDNHYVDDIVDYGGTLQRKGVKFRVTDSYLQQTRGGHRHERHNFVVDDVSKAGFPDCYVELLEQFEAKAYVLVPIFAGETLWGLLGAYQNTGSRHWEESEINLLTQIGTQLGVALLQSESLKQLRVKSEKLTEIAQREQTLTKVIDKIRQSLDVNAIFRTTTQEMRQLLNCERVAVYQFQPDWSGIFIAESVGGSWTKWVGPDITTVWEDSHLQETQGGRYRKNERFAVEDIYSKAHDVTKIGLSRCHVEMLQHFEIKAYIIVPIFLGDTLWGLLAAYQHSDVRHWEDAEVNLLAQVGIQMGVALRQAKYVEQVKEQSEQLAAAAKREKEAKEQLQQRAIQLLSAIQPTLKGDLTVRVPITTDEVGTIADAYNNIIQSLRKILVQVQTATGKVQQTSQVSGVSIGELSQQAQHQFKQLTQALQQVKAMVDSTQAVSTNAQQVEVAVQQANQTVRQGDAAMNRTVEEIITIRETVATTGKKIKRLSESSQKISKAVNLIRDLATQTNLLALNAAIEATRAGEYGKGFAVVADEVRSLARQSATATTEIEQLVQEIQSETGEVVVAMDTGIQQVVQGTHLVNETRQSLNAIVSATAQIQQLVEKITQATQLQTQQSQSVTATMTSVAAIANKTSEDSLNISASFKELVAMAEELQASVGRFKVS</sequence>
<dbReference type="Gene3D" id="1.10.287.950">
    <property type="entry name" value="Methyl-accepting chemotaxis protein"/>
    <property type="match status" value="1"/>
</dbReference>
<dbReference type="GO" id="GO:0016020">
    <property type="term" value="C:membrane"/>
    <property type="evidence" value="ECO:0007669"/>
    <property type="project" value="InterPro"/>
</dbReference>
<dbReference type="InterPro" id="IPR003018">
    <property type="entry name" value="GAF"/>
</dbReference>
<evidence type="ECO:0000256" key="5">
    <source>
        <dbReference type="SAM" id="MobiDB-lite"/>
    </source>
</evidence>
<evidence type="ECO:0000256" key="1">
    <source>
        <dbReference type="ARBA" id="ARBA00023224"/>
    </source>
</evidence>
<dbReference type="GO" id="GO:0004888">
    <property type="term" value="F:transmembrane signaling receptor activity"/>
    <property type="evidence" value="ECO:0007669"/>
    <property type="project" value="InterPro"/>
</dbReference>
<evidence type="ECO:0000256" key="4">
    <source>
        <dbReference type="SAM" id="Coils"/>
    </source>
</evidence>
<dbReference type="PROSITE" id="PS50111">
    <property type="entry name" value="CHEMOTAXIS_TRANSDUC_2"/>
    <property type="match status" value="1"/>
</dbReference>
<feature type="compositionally biased region" description="Low complexity" evidence="5">
    <location>
        <begin position="8"/>
        <end position="26"/>
    </location>
</feature>
<dbReference type="CDD" id="cd06225">
    <property type="entry name" value="HAMP"/>
    <property type="match status" value="1"/>
</dbReference>
<dbReference type="PROSITE" id="PS50885">
    <property type="entry name" value="HAMP"/>
    <property type="match status" value="1"/>
</dbReference>
<feature type="domain" description="Methyl-accepting transducer" evidence="7">
    <location>
        <begin position="906"/>
        <end position="1142"/>
    </location>
</feature>
<comment type="caution">
    <text evidence="9">The sequence shown here is derived from an EMBL/GenBank/DDBJ whole genome shotgun (WGS) entry which is preliminary data.</text>
</comment>
<dbReference type="InterPro" id="IPR004090">
    <property type="entry name" value="Chemotax_Me-accpt_rcpt"/>
</dbReference>
<dbReference type="PANTHER" id="PTHR32089">
    <property type="entry name" value="METHYL-ACCEPTING CHEMOTAXIS PROTEIN MCPB"/>
    <property type="match status" value="1"/>
</dbReference>
<dbReference type="AlphaFoldDB" id="A0A926ZGX3"/>
<dbReference type="Gene3D" id="3.30.450.40">
    <property type="match status" value="4"/>
</dbReference>
<reference evidence="9" key="2">
    <citation type="submission" date="2020-08" db="EMBL/GenBank/DDBJ databases">
        <authorList>
            <person name="Chen M."/>
            <person name="Teng W."/>
            <person name="Zhao L."/>
            <person name="Hu C."/>
            <person name="Zhou Y."/>
            <person name="Han B."/>
            <person name="Song L."/>
            <person name="Shu W."/>
        </authorList>
    </citation>
    <scope>NUCLEOTIDE SEQUENCE</scope>
    <source>
        <strain evidence="9">FACHB-1375</strain>
    </source>
</reference>
<dbReference type="CDD" id="cd11386">
    <property type="entry name" value="MCP_signal"/>
    <property type="match status" value="1"/>
</dbReference>
<dbReference type="PRINTS" id="PR00260">
    <property type="entry name" value="CHEMTRNSDUCR"/>
</dbReference>
<proteinExistence type="inferred from homology"/>
<dbReference type="EMBL" id="JACJPW010000040">
    <property type="protein sequence ID" value="MBD2182678.1"/>
    <property type="molecule type" value="Genomic_DNA"/>
</dbReference>
<keyword evidence="1 3" id="KW-0807">Transducer</keyword>
<keyword evidence="10" id="KW-1185">Reference proteome</keyword>
<evidence type="ECO:0000313" key="10">
    <source>
        <dbReference type="Proteomes" id="UP000641646"/>
    </source>
</evidence>
<feature type="region of interest" description="Disordered" evidence="5">
    <location>
        <begin position="1"/>
        <end position="27"/>
    </location>
</feature>
<organism evidence="9 10">
    <name type="scientific">Aerosakkonema funiforme FACHB-1375</name>
    <dbReference type="NCBI Taxonomy" id="2949571"/>
    <lineage>
        <taxon>Bacteria</taxon>
        <taxon>Bacillati</taxon>
        <taxon>Cyanobacteriota</taxon>
        <taxon>Cyanophyceae</taxon>
        <taxon>Oscillatoriophycideae</taxon>
        <taxon>Aerosakkonematales</taxon>
        <taxon>Aerosakkonemataceae</taxon>
        <taxon>Aerosakkonema</taxon>
    </lineage>
</organism>
<feature type="coiled-coil region" evidence="4">
    <location>
        <begin position="828"/>
        <end position="862"/>
    </location>
</feature>
<dbReference type="Pfam" id="PF01590">
    <property type="entry name" value="GAF"/>
    <property type="match status" value="4"/>
</dbReference>
<dbReference type="SMART" id="SM00283">
    <property type="entry name" value="MA"/>
    <property type="match status" value="1"/>
</dbReference>
<dbReference type="RefSeq" id="WP_190465630.1">
    <property type="nucleotide sequence ID" value="NZ_JACJPW010000040.1"/>
</dbReference>
<feature type="domain" description="Phytochrome chromophore attachment site" evidence="6">
    <location>
        <begin position="104"/>
        <end position="240"/>
    </location>
</feature>
<keyword evidence="4" id="KW-0175">Coiled coil</keyword>
<evidence type="ECO:0000259" key="8">
    <source>
        <dbReference type="PROSITE" id="PS50885"/>
    </source>
</evidence>
<dbReference type="Pfam" id="PF00015">
    <property type="entry name" value="MCPsignal"/>
    <property type="match status" value="1"/>
</dbReference>
<dbReference type="InterPro" id="IPR003660">
    <property type="entry name" value="HAMP_dom"/>
</dbReference>
<comment type="similarity">
    <text evidence="2">Belongs to the methyl-accepting chemotaxis (MCP) protein family.</text>
</comment>
<dbReference type="GO" id="GO:0007165">
    <property type="term" value="P:signal transduction"/>
    <property type="evidence" value="ECO:0007669"/>
    <property type="project" value="UniProtKB-KW"/>
</dbReference>
<dbReference type="InterPro" id="IPR016132">
    <property type="entry name" value="Phyto_chromo_attachment"/>
</dbReference>
<feature type="domain" description="Phytochrome chromophore attachment site" evidence="6">
    <location>
        <begin position="276"/>
        <end position="415"/>
    </location>
</feature>
<evidence type="ECO:0000259" key="6">
    <source>
        <dbReference type="PROSITE" id="PS50046"/>
    </source>
</evidence>
<dbReference type="InterPro" id="IPR004089">
    <property type="entry name" value="MCPsignal_dom"/>
</dbReference>
<dbReference type="SUPFAM" id="SSF55781">
    <property type="entry name" value="GAF domain-like"/>
    <property type="match status" value="4"/>
</dbReference>
<protein>
    <submittedName>
        <fullName evidence="9">GAF domain-containing protein</fullName>
    </submittedName>
</protein>
<name>A0A926ZGX3_9CYAN</name>
<feature type="domain" description="Phytochrome chromophore attachment site" evidence="6">
    <location>
        <begin position="466"/>
        <end position="627"/>
    </location>
</feature>
<evidence type="ECO:0000256" key="2">
    <source>
        <dbReference type="ARBA" id="ARBA00029447"/>
    </source>
</evidence>
<dbReference type="PROSITE" id="PS50046">
    <property type="entry name" value="PHYTOCHROME_2"/>
    <property type="match status" value="4"/>
</dbReference>
<accession>A0A926ZGX3</accession>
<feature type="domain" description="HAMP" evidence="8">
    <location>
        <begin position="850"/>
        <end position="901"/>
    </location>
</feature>
<dbReference type="SMART" id="SM00065">
    <property type="entry name" value="GAF"/>
    <property type="match status" value="4"/>
</dbReference>
<dbReference type="InterPro" id="IPR029016">
    <property type="entry name" value="GAF-like_dom_sf"/>
</dbReference>
<dbReference type="GO" id="GO:0006935">
    <property type="term" value="P:chemotaxis"/>
    <property type="evidence" value="ECO:0007669"/>
    <property type="project" value="InterPro"/>
</dbReference>
<evidence type="ECO:0000313" key="9">
    <source>
        <dbReference type="EMBL" id="MBD2182678.1"/>
    </source>
</evidence>
<reference evidence="9" key="1">
    <citation type="journal article" date="2015" name="ISME J.">
        <title>Draft Genome Sequence of Streptomyces incarnatus NRRL8089, which Produces the Nucleoside Antibiotic Sinefungin.</title>
        <authorList>
            <person name="Oshima K."/>
            <person name="Hattori M."/>
            <person name="Shimizu H."/>
            <person name="Fukuda K."/>
            <person name="Nemoto M."/>
            <person name="Inagaki K."/>
            <person name="Tamura T."/>
        </authorList>
    </citation>
    <scope>NUCLEOTIDE SEQUENCE</scope>
    <source>
        <strain evidence="9">FACHB-1375</strain>
    </source>
</reference>
<dbReference type="Proteomes" id="UP000641646">
    <property type="component" value="Unassembled WGS sequence"/>
</dbReference>
<dbReference type="PANTHER" id="PTHR32089:SF114">
    <property type="entry name" value="METHYL-ACCEPTING CHEMOTAXIS PROTEIN MCPB"/>
    <property type="match status" value="1"/>
</dbReference>
<gene>
    <name evidence="9" type="ORF">H6G03_16490</name>
</gene>
<evidence type="ECO:0000256" key="3">
    <source>
        <dbReference type="PROSITE-ProRule" id="PRU00284"/>
    </source>
</evidence>
<dbReference type="SMART" id="SM00304">
    <property type="entry name" value="HAMP"/>
    <property type="match status" value="1"/>
</dbReference>
<feature type="domain" description="Phytochrome chromophore attachment site" evidence="6">
    <location>
        <begin position="670"/>
        <end position="817"/>
    </location>
</feature>
<dbReference type="SUPFAM" id="SSF58104">
    <property type="entry name" value="Methyl-accepting chemotaxis protein (MCP) signaling domain"/>
    <property type="match status" value="1"/>
</dbReference>
<evidence type="ECO:0000259" key="7">
    <source>
        <dbReference type="PROSITE" id="PS50111"/>
    </source>
</evidence>